<dbReference type="EMBL" id="WBZB01000044">
    <property type="protein sequence ID" value="KAB3527278.1"/>
    <property type="molecule type" value="Genomic_DNA"/>
</dbReference>
<accession>A0A833M7B3</accession>
<dbReference type="CDD" id="cd04301">
    <property type="entry name" value="NAT_SF"/>
    <property type="match status" value="1"/>
</dbReference>
<dbReference type="OrthoDB" id="9783470at2"/>
<dbReference type="Pfam" id="PF00583">
    <property type="entry name" value="Acetyltransf_1"/>
    <property type="match status" value="1"/>
</dbReference>
<organism evidence="2 3">
    <name type="scientific">Alkaliphilus serpentinus</name>
    <dbReference type="NCBI Taxonomy" id="1482731"/>
    <lineage>
        <taxon>Bacteria</taxon>
        <taxon>Bacillati</taxon>
        <taxon>Bacillota</taxon>
        <taxon>Clostridia</taxon>
        <taxon>Peptostreptococcales</taxon>
        <taxon>Natronincolaceae</taxon>
        <taxon>Alkaliphilus</taxon>
    </lineage>
</organism>
<dbReference type="InterPro" id="IPR000182">
    <property type="entry name" value="GNAT_dom"/>
</dbReference>
<dbReference type="Gene3D" id="3.40.630.30">
    <property type="match status" value="1"/>
</dbReference>
<dbReference type="SUPFAM" id="SSF55729">
    <property type="entry name" value="Acyl-CoA N-acyltransferases (Nat)"/>
    <property type="match status" value="1"/>
</dbReference>
<reference evidence="2 3" key="1">
    <citation type="submission" date="2019-10" db="EMBL/GenBank/DDBJ databases">
        <title>Alkaliphilus serpentinus sp. nov. and Alkaliphilus pronyensis sp. nov., two novel anaerobic alkaliphilic species isolated from the serpentinized-hosted hydrothermal field of the Prony Bay (New Caledonia).</title>
        <authorList>
            <person name="Postec A."/>
        </authorList>
    </citation>
    <scope>NUCLEOTIDE SEQUENCE [LARGE SCALE GENOMIC DNA]</scope>
    <source>
        <strain evidence="2 3">LacT</strain>
    </source>
</reference>
<keyword evidence="2" id="KW-0808">Transferase</keyword>
<dbReference type="Proteomes" id="UP000465601">
    <property type="component" value="Unassembled WGS sequence"/>
</dbReference>
<evidence type="ECO:0000313" key="2">
    <source>
        <dbReference type="EMBL" id="KAB3527278.1"/>
    </source>
</evidence>
<gene>
    <name evidence="2" type="ORF">F8153_12500</name>
</gene>
<evidence type="ECO:0000313" key="3">
    <source>
        <dbReference type="Proteomes" id="UP000465601"/>
    </source>
</evidence>
<sequence>MYQITEIKDQEEKRRICEEILRTLPNWFGIEEAIIDYRNSVMDMPFIAVLDKNKFIGFIAIKIHNQYTAEVYVMGITEDYHRKGIGKLLINECESYCIDKGYEFLTVKTLDESRECESYSKTRLFYLSMGFKPLEVFSSLWGEDNPCLFMAKALNK</sequence>
<name>A0A833M7B3_9FIRM</name>
<comment type="caution">
    <text evidence="2">The sequence shown here is derived from an EMBL/GenBank/DDBJ whole genome shotgun (WGS) entry which is preliminary data.</text>
</comment>
<proteinExistence type="predicted"/>
<evidence type="ECO:0000259" key="1">
    <source>
        <dbReference type="PROSITE" id="PS51186"/>
    </source>
</evidence>
<dbReference type="RefSeq" id="WP_151866688.1">
    <property type="nucleotide sequence ID" value="NZ_WBZB01000044.1"/>
</dbReference>
<feature type="domain" description="N-acetyltransferase" evidence="1">
    <location>
        <begin position="2"/>
        <end position="155"/>
    </location>
</feature>
<keyword evidence="3" id="KW-1185">Reference proteome</keyword>
<protein>
    <submittedName>
        <fullName evidence="2">GNAT family N-acetyltransferase</fullName>
    </submittedName>
</protein>
<dbReference type="InterPro" id="IPR016181">
    <property type="entry name" value="Acyl_CoA_acyltransferase"/>
</dbReference>
<dbReference type="GO" id="GO:0016747">
    <property type="term" value="F:acyltransferase activity, transferring groups other than amino-acyl groups"/>
    <property type="evidence" value="ECO:0007669"/>
    <property type="project" value="InterPro"/>
</dbReference>
<dbReference type="PROSITE" id="PS51186">
    <property type="entry name" value="GNAT"/>
    <property type="match status" value="1"/>
</dbReference>
<dbReference type="AlphaFoldDB" id="A0A833M7B3"/>